<evidence type="ECO:0000256" key="4">
    <source>
        <dbReference type="ARBA" id="ARBA00049360"/>
    </source>
</evidence>
<gene>
    <name evidence="9" type="primary">LOC104603159</name>
</gene>
<dbReference type="InterPro" id="IPR050747">
    <property type="entry name" value="Mitochondrial_chaperone_BCS1"/>
</dbReference>
<dbReference type="PROSITE" id="PS00674">
    <property type="entry name" value="AAA"/>
    <property type="match status" value="1"/>
</dbReference>
<organism evidence="8 9">
    <name type="scientific">Nelumbo nucifera</name>
    <name type="common">Sacred lotus</name>
    <dbReference type="NCBI Taxonomy" id="4432"/>
    <lineage>
        <taxon>Eukaryota</taxon>
        <taxon>Viridiplantae</taxon>
        <taxon>Streptophyta</taxon>
        <taxon>Embryophyta</taxon>
        <taxon>Tracheophyta</taxon>
        <taxon>Spermatophyta</taxon>
        <taxon>Magnoliopsida</taxon>
        <taxon>Proteales</taxon>
        <taxon>Nelumbonaceae</taxon>
        <taxon>Nelumbo</taxon>
    </lineage>
</organism>
<accession>A0A1U8ARN0</accession>
<proteinExistence type="inferred from homology"/>
<evidence type="ECO:0000256" key="2">
    <source>
        <dbReference type="ARBA" id="ARBA00007448"/>
    </source>
</evidence>
<comment type="catalytic activity">
    <reaction evidence="4">
        <text>ATP + H2O = ADP + phosphate + H(+)</text>
        <dbReference type="Rhea" id="RHEA:13065"/>
        <dbReference type="ChEBI" id="CHEBI:15377"/>
        <dbReference type="ChEBI" id="CHEBI:15378"/>
        <dbReference type="ChEBI" id="CHEBI:30616"/>
        <dbReference type="ChEBI" id="CHEBI:43474"/>
        <dbReference type="ChEBI" id="CHEBI:456216"/>
    </reaction>
</comment>
<sequence>MEFILDWKSIGSLLATFVFIRTAIHDFLPPEVYQVLKRLFLNIFTSLQPKISILIEEYDNSYNNDIYDAVQLYLSSKCFSSAQVLKLAKSRNSKNLTFSMDANQKLEETFEDIKVKWSFHCVEKKSSGLGYARPHENRYFELSFHRKYKHRVQSSYIPHIMEVAEVIKFKTRERKLYTNRSADEDGRLWSSVPFSHPSTFDTVAIDPALKKEIKEDLMKFVNRREFYSRVGRAWKRGYLLYGPPGTGKTSLIAAIANFLEFDIYDLELTAVSSNSQLRKLLISTSSKSVIVVEDVDCSLDLSDRKKKESFEVEENEKYGEEKRWWRQRSHNGRGSNSFGSTVSLSGVLNFVDGLWSSCGGERLMIFTTNHKEKLDPALLRAGRMDKHINLSYCEFNAFKTLAKNYLEIDDHKLMKEAKEVLPLVKMTPAHIAEIFMSCEDDAEMGMKNVIDEMKRRLTNADEEDSQVEVEQPKEEPKKEEDPVAEYRNEEHAGKDGGDSVDSVAENHKRETETTLQPSSVE</sequence>
<dbReference type="OrthoDB" id="10251412at2759"/>
<evidence type="ECO:0000256" key="6">
    <source>
        <dbReference type="SAM" id="MobiDB-lite"/>
    </source>
</evidence>
<dbReference type="InterPro" id="IPR027417">
    <property type="entry name" value="P-loop_NTPase"/>
</dbReference>
<name>A0A1U8ARN0_NELNU</name>
<dbReference type="GeneID" id="104603159"/>
<protein>
    <submittedName>
        <fullName evidence="9">AAA-ATPase At3g50940-like</fullName>
    </submittedName>
</protein>
<evidence type="ECO:0000259" key="7">
    <source>
        <dbReference type="SMART" id="SM00382"/>
    </source>
</evidence>
<dbReference type="RefSeq" id="XP_010265413.1">
    <property type="nucleotide sequence ID" value="XM_010267111.2"/>
</dbReference>
<dbReference type="SMART" id="SM00382">
    <property type="entry name" value="AAA"/>
    <property type="match status" value="1"/>
</dbReference>
<feature type="domain" description="AAA+ ATPase" evidence="7">
    <location>
        <begin position="234"/>
        <end position="394"/>
    </location>
</feature>
<dbReference type="InterPro" id="IPR003593">
    <property type="entry name" value="AAA+_ATPase"/>
</dbReference>
<dbReference type="Proteomes" id="UP000189703">
    <property type="component" value="Unplaced"/>
</dbReference>
<dbReference type="GO" id="GO:0006950">
    <property type="term" value="P:response to stress"/>
    <property type="evidence" value="ECO:0007669"/>
    <property type="project" value="UniProtKB-ARBA"/>
</dbReference>
<dbReference type="STRING" id="4432.A0A1U8ARN0"/>
<dbReference type="KEGG" id="nnu:104603159"/>
<dbReference type="InterPro" id="IPR003960">
    <property type="entry name" value="ATPase_AAA_CS"/>
</dbReference>
<dbReference type="InterPro" id="IPR058017">
    <property type="entry name" value="At3g28540-like_C"/>
</dbReference>
<dbReference type="InterPro" id="IPR025753">
    <property type="entry name" value="AAA_N_dom"/>
</dbReference>
<dbReference type="Pfam" id="PF14363">
    <property type="entry name" value="AAA_assoc"/>
    <property type="match status" value="1"/>
</dbReference>
<evidence type="ECO:0000256" key="3">
    <source>
        <dbReference type="ARBA" id="ARBA00022842"/>
    </source>
</evidence>
<evidence type="ECO:0000256" key="1">
    <source>
        <dbReference type="ARBA" id="ARBA00001946"/>
    </source>
</evidence>
<dbReference type="GO" id="GO:0005524">
    <property type="term" value="F:ATP binding"/>
    <property type="evidence" value="ECO:0007669"/>
    <property type="project" value="UniProtKB-KW"/>
</dbReference>
<feature type="compositionally biased region" description="Basic and acidic residues" evidence="6">
    <location>
        <begin position="470"/>
        <end position="497"/>
    </location>
</feature>
<keyword evidence="3" id="KW-0460">Magnesium</keyword>
<dbReference type="PANTHER" id="PTHR23070">
    <property type="entry name" value="BCS1 AAA-TYPE ATPASE"/>
    <property type="match status" value="1"/>
</dbReference>
<dbReference type="Gene3D" id="3.40.50.300">
    <property type="entry name" value="P-loop containing nucleotide triphosphate hydrolases"/>
    <property type="match status" value="1"/>
</dbReference>
<dbReference type="OMA" id="WTSHAFA"/>
<dbReference type="SUPFAM" id="SSF52540">
    <property type="entry name" value="P-loop containing nucleoside triphosphate hydrolases"/>
    <property type="match status" value="1"/>
</dbReference>
<dbReference type="InterPro" id="IPR003959">
    <property type="entry name" value="ATPase_AAA_core"/>
</dbReference>
<comment type="cofactor">
    <cofactor evidence="1">
        <name>Mg(2+)</name>
        <dbReference type="ChEBI" id="CHEBI:18420"/>
    </cofactor>
</comment>
<reference evidence="9" key="1">
    <citation type="submission" date="2025-08" db="UniProtKB">
        <authorList>
            <consortium name="RefSeq"/>
        </authorList>
    </citation>
    <scope>IDENTIFICATION</scope>
</reference>
<keyword evidence="5" id="KW-0067">ATP-binding</keyword>
<keyword evidence="5" id="KW-0547">Nucleotide-binding</keyword>
<dbReference type="CDD" id="cd19510">
    <property type="entry name" value="RecA-like_BCS1"/>
    <property type="match status" value="1"/>
</dbReference>
<dbReference type="Pfam" id="PF25568">
    <property type="entry name" value="AAA_lid_At3g28540"/>
    <property type="match status" value="1"/>
</dbReference>
<evidence type="ECO:0000313" key="8">
    <source>
        <dbReference type="Proteomes" id="UP000189703"/>
    </source>
</evidence>
<dbReference type="GO" id="GO:0016887">
    <property type="term" value="F:ATP hydrolysis activity"/>
    <property type="evidence" value="ECO:0007669"/>
    <property type="project" value="InterPro"/>
</dbReference>
<comment type="similarity">
    <text evidence="2">Belongs to the AAA ATPase family. BCS1 subfamily.</text>
</comment>
<evidence type="ECO:0000313" key="9">
    <source>
        <dbReference type="RefSeq" id="XP_010265413.1"/>
    </source>
</evidence>
<dbReference type="AlphaFoldDB" id="A0A1U8ARN0"/>
<dbReference type="Gene3D" id="6.10.280.40">
    <property type="match status" value="1"/>
</dbReference>
<keyword evidence="8" id="KW-1185">Reference proteome</keyword>
<dbReference type="eggNOG" id="KOG0743">
    <property type="taxonomic scope" value="Eukaryota"/>
</dbReference>
<dbReference type="InParanoid" id="A0A1U8ARN0"/>
<feature type="region of interest" description="Disordered" evidence="6">
    <location>
        <begin position="457"/>
        <end position="521"/>
    </location>
</feature>
<dbReference type="Pfam" id="PF00004">
    <property type="entry name" value="AAA"/>
    <property type="match status" value="2"/>
</dbReference>
<evidence type="ECO:0000256" key="5">
    <source>
        <dbReference type="RuleBase" id="RU003651"/>
    </source>
</evidence>